<dbReference type="EMBL" id="DYXC01000072">
    <property type="protein sequence ID" value="HJF14387.1"/>
    <property type="molecule type" value="Genomic_DNA"/>
</dbReference>
<name>A0A921FNV0_9MICC</name>
<feature type="region of interest" description="Disordered" evidence="1">
    <location>
        <begin position="1"/>
        <end position="58"/>
    </location>
</feature>
<dbReference type="RefSeq" id="WP_303904492.1">
    <property type="nucleotide sequence ID" value="NZ_DYXC01000072.1"/>
</dbReference>
<dbReference type="Pfam" id="PF05800">
    <property type="entry name" value="GvpO"/>
    <property type="match status" value="1"/>
</dbReference>
<protein>
    <submittedName>
        <fullName evidence="2">Gas vesicle protein</fullName>
    </submittedName>
</protein>
<reference evidence="2" key="2">
    <citation type="submission" date="2021-09" db="EMBL/GenBank/DDBJ databases">
        <authorList>
            <person name="Gilroy R."/>
        </authorList>
    </citation>
    <scope>NUCLEOTIDE SEQUENCE</scope>
    <source>
        <strain evidence="2">ChiHjej13B12-14962</strain>
    </source>
</reference>
<dbReference type="Proteomes" id="UP000703315">
    <property type="component" value="Unassembled WGS sequence"/>
</dbReference>
<organism evidence="2 3">
    <name type="scientific">Enteractinococcus helveticum</name>
    <dbReference type="NCBI Taxonomy" id="1837282"/>
    <lineage>
        <taxon>Bacteria</taxon>
        <taxon>Bacillati</taxon>
        <taxon>Actinomycetota</taxon>
        <taxon>Actinomycetes</taxon>
        <taxon>Micrococcales</taxon>
        <taxon>Micrococcaceae</taxon>
    </lineage>
</organism>
<comment type="caution">
    <text evidence="2">The sequence shown here is derived from an EMBL/GenBank/DDBJ whole genome shotgun (WGS) entry which is preliminary data.</text>
</comment>
<dbReference type="AlphaFoldDB" id="A0A921FNV0"/>
<proteinExistence type="predicted"/>
<feature type="compositionally biased region" description="Polar residues" evidence="1">
    <location>
        <begin position="36"/>
        <end position="45"/>
    </location>
</feature>
<gene>
    <name evidence="2" type="ORF">K8V32_06205</name>
</gene>
<dbReference type="GO" id="GO:0031412">
    <property type="term" value="P:gas vesicle organization"/>
    <property type="evidence" value="ECO:0007669"/>
    <property type="project" value="InterPro"/>
</dbReference>
<feature type="compositionally biased region" description="Basic and acidic residues" evidence="1">
    <location>
        <begin position="24"/>
        <end position="35"/>
    </location>
</feature>
<evidence type="ECO:0000313" key="2">
    <source>
        <dbReference type="EMBL" id="HJF14387.1"/>
    </source>
</evidence>
<evidence type="ECO:0000313" key="3">
    <source>
        <dbReference type="Proteomes" id="UP000703315"/>
    </source>
</evidence>
<dbReference type="InterPro" id="IPR008634">
    <property type="entry name" value="Gas-vesicle_GvpO"/>
</dbReference>
<sequence>MTEQQKATTTSSSSSGTSRRIKSAAKESSNRETATKKQPQSQSSETAHKRRPKPKIAANKAVVAAMKQLQMLTTRTPESVVGVTPHRTGWRVTIEVVESARIPDSADIMAEYEVDIDGSGELDAYWRKSRYFRGRPQAE</sequence>
<feature type="compositionally biased region" description="Low complexity" evidence="1">
    <location>
        <begin position="8"/>
        <end position="18"/>
    </location>
</feature>
<evidence type="ECO:0000256" key="1">
    <source>
        <dbReference type="SAM" id="MobiDB-lite"/>
    </source>
</evidence>
<reference evidence="2" key="1">
    <citation type="journal article" date="2021" name="PeerJ">
        <title>Extensive microbial diversity within the chicken gut microbiome revealed by metagenomics and culture.</title>
        <authorList>
            <person name="Gilroy R."/>
            <person name="Ravi A."/>
            <person name="Getino M."/>
            <person name="Pursley I."/>
            <person name="Horton D.L."/>
            <person name="Alikhan N.F."/>
            <person name="Baker D."/>
            <person name="Gharbi K."/>
            <person name="Hall N."/>
            <person name="Watson M."/>
            <person name="Adriaenssens E.M."/>
            <person name="Foster-Nyarko E."/>
            <person name="Jarju S."/>
            <person name="Secka A."/>
            <person name="Antonio M."/>
            <person name="Oren A."/>
            <person name="Chaudhuri R.R."/>
            <person name="La Ragione R."/>
            <person name="Hildebrand F."/>
            <person name="Pallen M.J."/>
        </authorList>
    </citation>
    <scope>NUCLEOTIDE SEQUENCE</scope>
    <source>
        <strain evidence="2">ChiHjej13B12-14962</strain>
    </source>
</reference>
<accession>A0A921FNV0</accession>